<evidence type="ECO:0000259" key="2">
    <source>
        <dbReference type="PROSITE" id="PS51724"/>
    </source>
</evidence>
<dbReference type="PROSITE" id="PS51724">
    <property type="entry name" value="SPOR"/>
    <property type="match status" value="1"/>
</dbReference>
<proteinExistence type="predicted"/>
<feature type="domain" description="SPOR" evidence="2">
    <location>
        <begin position="163"/>
        <end position="242"/>
    </location>
</feature>
<dbReference type="RefSeq" id="WP_166229615.1">
    <property type="nucleotide sequence ID" value="NZ_CP049989.1"/>
</dbReference>
<dbReference type="Pfam" id="PF05036">
    <property type="entry name" value="SPOR"/>
    <property type="match status" value="1"/>
</dbReference>
<evidence type="ECO:0000313" key="3">
    <source>
        <dbReference type="EMBL" id="QIM54033.1"/>
    </source>
</evidence>
<organism evidence="3 4">
    <name type="scientific">Hydrogenophaga crocea</name>
    <dbReference type="NCBI Taxonomy" id="2716225"/>
    <lineage>
        <taxon>Bacteria</taxon>
        <taxon>Pseudomonadati</taxon>
        <taxon>Pseudomonadota</taxon>
        <taxon>Betaproteobacteria</taxon>
        <taxon>Burkholderiales</taxon>
        <taxon>Comamonadaceae</taxon>
        <taxon>Hydrogenophaga</taxon>
    </lineage>
</organism>
<dbReference type="KEGG" id="hcz:G9Q37_18620"/>
<accession>A0A6G8ILQ5</accession>
<dbReference type="SUPFAM" id="SSF110997">
    <property type="entry name" value="Sporulation related repeat"/>
    <property type="match status" value="1"/>
</dbReference>
<dbReference type="GO" id="GO:0032153">
    <property type="term" value="C:cell division site"/>
    <property type="evidence" value="ECO:0007669"/>
    <property type="project" value="TreeGrafter"/>
</dbReference>
<dbReference type="GO" id="GO:0030428">
    <property type="term" value="C:cell septum"/>
    <property type="evidence" value="ECO:0007669"/>
    <property type="project" value="TreeGrafter"/>
</dbReference>
<dbReference type="InterPro" id="IPR036680">
    <property type="entry name" value="SPOR-like_sf"/>
</dbReference>
<gene>
    <name evidence="3" type="ORF">G9Q37_18620</name>
</gene>
<feature type="region of interest" description="Disordered" evidence="1">
    <location>
        <begin position="54"/>
        <end position="120"/>
    </location>
</feature>
<dbReference type="GO" id="GO:0032506">
    <property type="term" value="P:cytokinetic process"/>
    <property type="evidence" value="ECO:0007669"/>
    <property type="project" value="TreeGrafter"/>
</dbReference>
<dbReference type="Gene3D" id="3.30.70.1070">
    <property type="entry name" value="Sporulation related repeat"/>
    <property type="match status" value="1"/>
</dbReference>
<name>A0A6G8ILQ5_9BURK</name>
<dbReference type="InterPro" id="IPR052521">
    <property type="entry name" value="Cell_div_SPOR-domain"/>
</dbReference>
<evidence type="ECO:0000313" key="4">
    <source>
        <dbReference type="Proteomes" id="UP000503162"/>
    </source>
</evidence>
<evidence type="ECO:0000256" key="1">
    <source>
        <dbReference type="SAM" id="MobiDB-lite"/>
    </source>
</evidence>
<reference evidence="3 4" key="1">
    <citation type="submission" date="2020-03" db="EMBL/GenBank/DDBJ databases">
        <title>Hydrogenophaga sp. nov. isolated from cyanobacterial mat.</title>
        <authorList>
            <person name="Thorat V."/>
            <person name="Kirdat K."/>
            <person name="Tiwarekar B."/>
            <person name="Costa E.D."/>
            <person name="Yadav A."/>
        </authorList>
    </citation>
    <scope>NUCLEOTIDE SEQUENCE [LARGE SCALE GENOMIC DNA]</scope>
    <source>
        <strain evidence="3 4">BA0156</strain>
    </source>
</reference>
<protein>
    <submittedName>
        <fullName evidence="3">Sporulation protein</fullName>
    </submittedName>
</protein>
<dbReference type="EMBL" id="CP049989">
    <property type="protein sequence ID" value="QIM54033.1"/>
    <property type="molecule type" value="Genomic_DNA"/>
</dbReference>
<dbReference type="PANTHER" id="PTHR38687:SF1">
    <property type="entry name" value="CELL DIVISION PROTEIN DEDD"/>
    <property type="match status" value="1"/>
</dbReference>
<sequence>MKKSASSKSRSSSLGGTLIGLAIGLLVGLAAALAVAVYVTRVPVPFVDRGLTRSAEDDAKEAERNKGWNPNRSISGMPAASGAPTPPPVTTPGSEGAISVPPADGRPLPPNTNASKDPLGDLVNSRLAQQPAAAPAPATAPAAAAAPKAGAAAPAAGGDAGVGADPFTYFVQAGAFRSPDDAEAQRARLAMLGISANIDEREQNGRTVYRVRVGPFAQKALADLTIEQLQVNKVDAALVRVQR</sequence>
<dbReference type="Proteomes" id="UP000503162">
    <property type="component" value="Chromosome"/>
</dbReference>
<feature type="compositionally biased region" description="Basic and acidic residues" evidence="1">
    <location>
        <begin position="54"/>
        <end position="66"/>
    </location>
</feature>
<dbReference type="AlphaFoldDB" id="A0A6G8ILQ5"/>
<dbReference type="InterPro" id="IPR007730">
    <property type="entry name" value="SPOR-like_dom"/>
</dbReference>
<keyword evidence="4" id="KW-1185">Reference proteome</keyword>
<dbReference type="PANTHER" id="PTHR38687">
    <property type="entry name" value="CELL DIVISION PROTEIN DEDD-RELATED"/>
    <property type="match status" value="1"/>
</dbReference>
<dbReference type="GO" id="GO:0042834">
    <property type="term" value="F:peptidoglycan binding"/>
    <property type="evidence" value="ECO:0007669"/>
    <property type="project" value="InterPro"/>
</dbReference>